<gene>
    <name evidence="1" type="ORF">PVAG01_06548</name>
</gene>
<evidence type="ECO:0000313" key="2">
    <source>
        <dbReference type="Proteomes" id="UP001629113"/>
    </source>
</evidence>
<sequence length="44" mass="4991">MLVSSFETVPAEKREEFELHFQRLGHGGGHRLPQELPLSRGICT</sequence>
<dbReference type="Proteomes" id="UP001629113">
    <property type="component" value="Unassembled WGS sequence"/>
</dbReference>
<comment type="caution">
    <text evidence="1">The sequence shown here is derived from an EMBL/GenBank/DDBJ whole genome shotgun (WGS) entry which is preliminary data.</text>
</comment>
<accession>A0ABR4PH12</accession>
<organism evidence="1 2">
    <name type="scientific">Phlyctema vagabunda</name>
    <dbReference type="NCBI Taxonomy" id="108571"/>
    <lineage>
        <taxon>Eukaryota</taxon>
        <taxon>Fungi</taxon>
        <taxon>Dikarya</taxon>
        <taxon>Ascomycota</taxon>
        <taxon>Pezizomycotina</taxon>
        <taxon>Leotiomycetes</taxon>
        <taxon>Helotiales</taxon>
        <taxon>Dermateaceae</taxon>
        <taxon>Phlyctema</taxon>
    </lineage>
</organism>
<reference evidence="1 2" key="1">
    <citation type="submission" date="2024-06" db="EMBL/GenBank/DDBJ databases">
        <title>Complete genome of Phlyctema vagabunda strain 19-DSS-EL-015.</title>
        <authorList>
            <person name="Fiorenzani C."/>
        </authorList>
    </citation>
    <scope>NUCLEOTIDE SEQUENCE [LARGE SCALE GENOMIC DNA]</scope>
    <source>
        <strain evidence="1 2">19-DSS-EL-015</strain>
    </source>
</reference>
<dbReference type="EMBL" id="JBFCZG010000005">
    <property type="protein sequence ID" value="KAL3422392.1"/>
    <property type="molecule type" value="Genomic_DNA"/>
</dbReference>
<keyword evidence="2" id="KW-1185">Reference proteome</keyword>
<proteinExistence type="predicted"/>
<name>A0ABR4PH12_9HELO</name>
<protein>
    <submittedName>
        <fullName evidence="1">Uncharacterized protein</fullName>
    </submittedName>
</protein>
<evidence type="ECO:0000313" key="1">
    <source>
        <dbReference type="EMBL" id="KAL3422392.1"/>
    </source>
</evidence>